<name>A0A8S1DIN2_9INSE</name>
<dbReference type="AlphaFoldDB" id="A0A8S1DIN2"/>
<keyword evidence="4" id="KW-1185">Reference proteome</keyword>
<feature type="region of interest" description="Disordered" evidence="1">
    <location>
        <begin position="182"/>
        <end position="206"/>
    </location>
</feature>
<dbReference type="Proteomes" id="UP000494165">
    <property type="component" value="Unassembled WGS sequence"/>
</dbReference>
<evidence type="ECO:0000313" key="4">
    <source>
        <dbReference type="Proteomes" id="UP000494165"/>
    </source>
</evidence>
<proteinExistence type="predicted"/>
<sequence length="234" mass="25146">MRGSSCLLLLLASFGMVVLAVPPNHSPYYRPSNRNFRPSPQFDPETQGSTFLPPPTPSAHSTPRVTLPQQPFVVSAPQIPKLARPPPANVDLTPTNAKSTPLKKSGNAAVDRLRQLLDVDRMAQGSQVHEDKVEAAAAGHIPLVHALPQLTLLLQLLLHLLQQVVPAPHHYHHSGALLNPHIGHGGHLGHSGHLNHGGHHKGPFHGPGLYGVSASNVLGRGPFPAYKYEDNAKK</sequence>
<keyword evidence="2" id="KW-0732">Signal</keyword>
<feature type="region of interest" description="Disordered" evidence="1">
    <location>
        <begin position="30"/>
        <end position="63"/>
    </location>
</feature>
<feature type="compositionally biased region" description="Polar residues" evidence="1">
    <location>
        <begin position="32"/>
        <end position="50"/>
    </location>
</feature>
<protein>
    <submittedName>
        <fullName evidence="3">Uncharacterized protein</fullName>
    </submittedName>
</protein>
<feature type="region of interest" description="Disordered" evidence="1">
    <location>
        <begin position="83"/>
        <end position="103"/>
    </location>
</feature>
<evidence type="ECO:0000256" key="2">
    <source>
        <dbReference type="SAM" id="SignalP"/>
    </source>
</evidence>
<evidence type="ECO:0000256" key="1">
    <source>
        <dbReference type="SAM" id="MobiDB-lite"/>
    </source>
</evidence>
<comment type="caution">
    <text evidence="3">The sequence shown here is derived from an EMBL/GenBank/DDBJ whole genome shotgun (WGS) entry which is preliminary data.</text>
</comment>
<gene>
    <name evidence="3" type="ORF">CLODIP_2_CD09649</name>
</gene>
<reference evidence="3 4" key="1">
    <citation type="submission" date="2020-04" db="EMBL/GenBank/DDBJ databases">
        <authorList>
            <person name="Alioto T."/>
            <person name="Alioto T."/>
            <person name="Gomez Garrido J."/>
        </authorList>
    </citation>
    <scope>NUCLEOTIDE SEQUENCE [LARGE SCALE GENOMIC DNA]</scope>
</reference>
<accession>A0A8S1DIN2</accession>
<feature type="signal peptide" evidence="2">
    <location>
        <begin position="1"/>
        <end position="20"/>
    </location>
</feature>
<evidence type="ECO:0000313" key="3">
    <source>
        <dbReference type="EMBL" id="CAB3380551.1"/>
    </source>
</evidence>
<dbReference type="EMBL" id="CADEPI010000211">
    <property type="protein sequence ID" value="CAB3380551.1"/>
    <property type="molecule type" value="Genomic_DNA"/>
</dbReference>
<feature type="chain" id="PRO_5035868951" evidence="2">
    <location>
        <begin position="21"/>
        <end position="234"/>
    </location>
</feature>
<organism evidence="3 4">
    <name type="scientific">Cloeon dipterum</name>
    <dbReference type="NCBI Taxonomy" id="197152"/>
    <lineage>
        <taxon>Eukaryota</taxon>
        <taxon>Metazoa</taxon>
        <taxon>Ecdysozoa</taxon>
        <taxon>Arthropoda</taxon>
        <taxon>Hexapoda</taxon>
        <taxon>Insecta</taxon>
        <taxon>Pterygota</taxon>
        <taxon>Palaeoptera</taxon>
        <taxon>Ephemeroptera</taxon>
        <taxon>Pisciforma</taxon>
        <taxon>Baetidae</taxon>
        <taxon>Cloeon</taxon>
    </lineage>
</organism>